<dbReference type="PRINTS" id="PR00037">
    <property type="entry name" value="HTHLACR"/>
</dbReference>
<feature type="domain" description="HTH deoR-type" evidence="7">
    <location>
        <begin position="1"/>
        <end position="52"/>
    </location>
</feature>
<comment type="caution">
    <text evidence="8">The sequence shown here is derived from an EMBL/GenBank/DDBJ whole genome shotgun (WGS) entry which is preliminary data.</text>
</comment>
<comment type="function">
    <text evidence="5">Repressor of the lactose catabolism operon. Galactose-6-phosphate is the inducer.</text>
</comment>
<reference evidence="8 9" key="1">
    <citation type="submission" date="2016-10" db="EMBL/GenBank/DDBJ databases">
        <title>Genome sequence of Streptomyces gilvigriseus MUSC 26.</title>
        <authorList>
            <person name="Lee L.-H."/>
            <person name="Ser H.-L."/>
        </authorList>
    </citation>
    <scope>NUCLEOTIDE SEQUENCE [LARGE SCALE GENOMIC DNA]</scope>
    <source>
        <strain evidence="8 9">MUSC 26</strain>
    </source>
</reference>
<dbReference type="PROSITE" id="PS51000">
    <property type="entry name" value="HTH_DEOR_2"/>
    <property type="match status" value="1"/>
</dbReference>
<evidence type="ECO:0000256" key="6">
    <source>
        <dbReference type="SAM" id="MobiDB-lite"/>
    </source>
</evidence>
<dbReference type="PANTHER" id="PTHR30363">
    <property type="entry name" value="HTH-TYPE TRANSCRIPTIONAL REGULATOR SRLR-RELATED"/>
    <property type="match status" value="1"/>
</dbReference>
<dbReference type="EMBL" id="MLCF01000094">
    <property type="protein sequence ID" value="OIV36438.1"/>
    <property type="molecule type" value="Genomic_DNA"/>
</dbReference>
<dbReference type="PANTHER" id="PTHR30363:SF4">
    <property type="entry name" value="GLYCEROL-3-PHOSPHATE REGULON REPRESSOR"/>
    <property type="match status" value="1"/>
</dbReference>
<accession>A0A1J7BCQ7</accession>
<proteinExistence type="predicted"/>
<dbReference type="Pfam" id="PF08220">
    <property type="entry name" value="HTH_DeoR"/>
    <property type="match status" value="1"/>
</dbReference>
<sequence length="268" mass="26732">MDAITARLQEAGRVEVAEIAARLGVAVETVRRDLRRLEQEGKLRRTRGGALPAAPPPSAASAPSAAEDGGPLAALAAAALPLLPETGGSVLLDAGGPVDALAAALPGHASGRELLVATASVTAAAALSRYPSLAVYNLGGMVRPGSSAQLGEWARQELARLRFDIAFLAPGGVDPEAGLTDPSAERAALHEAMLASARRVVVLAPAGALGRAGFARFAALEAAHEVIVPADVPAPLAAALAAAGPAVRRAAPHPPADGGLAPPDPAVR</sequence>
<dbReference type="GO" id="GO:0003700">
    <property type="term" value="F:DNA-binding transcription factor activity"/>
    <property type="evidence" value="ECO:0007669"/>
    <property type="project" value="InterPro"/>
</dbReference>
<dbReference type="InterPro" id="IPR014036">
    <property type="entry name" value="DeoR-like_C"/>
</dbReference>
<dbReference type="SMART" id="SM00420">
    <property type="entry name" value="HTH_DEOR"/>
    <property type="match status" value="1"/>
</dbReference>
<dbReference type="InterPro" id="IPR037171">
    <property type="entry name" value="NagB/RpiA_transferase-like"/>
</dbReference>
<name>A0A1J7BCQ7_9ACTN</name>
<feature type="region of interest" description="Disordered" evidence="6">
    <location>
        <begin position="249"/>
        <end position="268"/>
    </location>
</feature>
<gene>
    <name evidence="8" type="ORF">BIV57_16240</name>
</gene>
<protein>
    <recommendedName>
        <fullName evidence="1">Lactose phosphotransferase system repressor</fullName>
    </recommendedName>
</protein>
<dbReference type="InterPro" id="IPR001034">
    <property type="entry name" value="DeoR_HTH"/>
</dbReference>
<evidence type="ECO:0000256" key="3">
    <source>
        <dbReference type="ARBA" id="ARBA00023015"/>
    </source>
</evidence>
<dbReference type="InterPro" id="IPR036390">
    <property type="entry name" value="WH_DNA-bd_sf"/>
</dbReference>
<evidence type="ECO:0000313" key="9">
    <source>
        <dbReference type="Proteomes" id="UP000243342"/>
    </source>
</evidence>
<dbReference type="Proteomes" id="UP000243342">
    <property type="component" value="Unassembled WGS sequence"/>
</dbReference>
<dbReference type="SMART" id="SM01134">
    <property type="entry name" value="DeoRC"/>
    <property type="match status" value="1"/>
</dbReference>
<evidence type="ECO:0000256" key="4">
    <source>
        <dbReference type="ARBA" id="ARBA00023163"/>
    </source>
</evidence>
<keyword evidence="3" id="KW-0805">Transcription regulation</keyword>
<dbReference type="AlphaFoldDB" id="A0A1J7BCQ7"/>
<dbReference type="STRING" id="1428644.BIV57_16240"/>
<keyword evidence="9" id="KW-1185">Reference proteome</keyword>
<dbReference type="Pfam" id="PF00455">
    <property type="entry name" value="DeoRC"/>
    <property type="match status" value="1"/>
</dbReference>
<dbReference type="SUPFAM" id="SSF46785">
    <property type="entry name" value="Winged helix' DNA-binding domain"/>
    <property type="match status" value="1"/>
</dbReference>
<keyword evidence="4" id="KW-0804">Transcription</keyword>
<evidence type="ECO:0000259" key="7">
    <source>
        <dbReference type="PROSITE" id="PS51000"/>
    </source>
</evidence>
<evidence type="ECO:0000256" key="2">
    <source>
        <dbReference type="ARBA" id="ARBA00022491"/>
    </source>
</evidence>
<feature type="region of interest" description="Disordered" evidence="6">
    <location>
        <begin position="38"/>
        <end position="66"/>
    </location>
</feature>
<keyword evidence="2" id="KW-0678">Repressor</keyword>
<evidence type="ECO:0000256" key="5">
    <source>
        <dbReference type="ARBA" id="ARBA00024937"/>
    </source>
</evidence>
<evidence type="ECO:0000313" key="8">
    <source>
        <dbReference type="EMBL" id="OIV36438.1"/>
    </source>
</evidence>
<dbReference type="SUPFAM" id="SSF100950">
    <property type="entry name" value="NagB/RpiA/CoA transferase-like"/>
    <property type="match status" value="1"/>
</dbReference>
<organism evidence="8 9">
    <name type="scientific">Mangrovactinospora gilvigrisea</name>
    <dbReference type="NCBI Taxonomy" id="1428644"/>
    <lineage>
        <taxon>Bacteria</taxon>
        <taxon>Bacillati</taxon>
        <taxon>Actinomycetota</taxon>
        <taxon>Actinomycetes</taxon>
        <taxon>Kitasatosporales</taxon>
        <taxon>Streptomycetaceae</taxon>
        <taxon>Mangrovactinospora</taxon>
    </lineage>
</organism>
<evidence type="ECO:0000256" key="1">
    <source>
        <dbReference type="ARBA" id="ARBA00021390"/>
    </source>
</evidence>
<dbReference type="InterPro" id="IPR036388">
    <property type="entry name" value="WH-like_DNA-bd_sf"/>
</dbReference>
<dbReference type="Gene3D" id="1.10.10.10">
    <property type="entry name" value="Winged helix-like DNA-binding domain superfamily/Winged helix DNA-binding domain"/>
    <property type="match status" value="1"/>
</dbReference>
<dbReference type="InterPro" id="IPR050313">
    <property type="entry name" value="Carb_Metab_HTH_regulators"/>
</dbReference>